<dbReference type="GO" id="GO:0005829">
    <property type="term" value="C:cytosol"/>
    <property type="evidence" value="ECO:0007669"/>
    <property type="project" value="TreeGrafter"/>
</dbReference>
<proteinExistence type="inferred from homology"/>
<dbReference type="NCBIfam" id="TIGR00017">
    <property type="entry name" value="cmk"/>
    <property type="match status" value="1"/>
</dbReference>
<feature type="domain" description="Cytidylate kinase" evidence="9">
    <location>
        <begin position="6"/>
        <end position="217"/>
    </location>
</feature>
<evidence type="ECO:0000313" key="10">
    <source>
        <dbReference type="EMBL" id="SDL56560.1"/>
    </source>
</evidence>
<dbReference type="GO" id="GO:0036431">
    <property type="term" value="F:dCMP kinase activity"/>
    <property type="evidence" value="ECO:0007669"/>
    <property type="project" value="InterPro"/>
</dbReference>
<evidence type="ECO:0000256" key="1">
    <source>
        <dbReference type="ARBA" id="ARBA00009427"/>
    </source>
</evidence>
<organism evidence="10 11">
    <name type="scientific">Dendrosporobacter quercicolus</name>
    <dbReference type="NCBI Taxonomy" id="146817"/>
    <lineage>
        <taxon>Bacteria</taxon>
        <taxon>Bacillati</taxon>
        <taxon>Bacillota</taxon>
        <taxon>Negativicutes</taxon>
        <taxon>Selenomonadales</taxon>
        <taxon>Sporomusaceae</taxon>
        <taxon>Dendrosporobacter</taxon>
    </lineage>
</organism>
<dbReference type="RefSeq" id="WP_092067432.1">
    <property type="nucleotide sequence ID" value="NZ_FNHB01000001.1"/>
</dbReference>
<feature type="binding site" evidence="8">
    <location>
        <begin position="10"/>
        <end position="18"/>
    </location>
    <ligand>
        <name>ATP</name>
        <dbReference type="ChEBI" id="CHEBI:30616"/>
    </ligand>
</feature>
<dbReference type="Pfam" id="PF02224">
    <property type="entry name" value="Cytidylate_kin"/>
    <property type="match status" value="1"/>
</dbReference>
<accession>A0A1G9L3K7</accession>
<dbReference type="AlphaFoldDB" id="A0A1G9L3K7"/>
<dbReference type="GO" id="GO:0036430">
    <property type="term" value="F:CMP kinase activity"/>
    <property type="evidence" value="ECO:0007669"/>
    <property type="project" value="RHEA"/>
</dbReference>
<evidence type="ECO:0000256" key="6">
    <source>
        <dbReference type="ARBA" id="ARBA00047615"/>
    </source>
</evidence>
<keyword evidence="3 8" id="KW-0547">Nucleotide-binding</keyword>
<dbReference type="GO" id="GO:0006220">
    <property type="term" value="P:pyrimidine nucleotide metabolic process"/>
    <property type="evidence" value="ECO:0007669"/>
    <property type="project" value="UniProtKB-UniRule"/>
</dbReference>
<dbReference type="Gene3D" id="3.40.50.300">
    <property type="entry name" value="P-loop containing nucleotide triphosphate hydrolases"/>
    <property type="match status" value="1"/>
</dbReference>
<dbReference type="InterPro" id="IPR003136">
    <property type="entry name" value="Cytidylate_kin"/>
</dbReference>
<evidence type="ECO:0000256" key="2">
    <source>
        <dbReference type="ARBA" id="ARBA00022679"/>
    </source>
</evidence>
<dbReference type="GO" id="GO:0005524">
    <property type="term" value="F:ATP binding"/>
    <property type="evidence" value="ECO:0007669"/>
    <property type="project" value="UniProtKB-UniRule"/>
</dbReference>
<dbReference type="EMBL" id="FNHB01000001">
    <property type="protein sequence ID" value="SDL56560.1"/>
    <property type="molecule type" value="Genomic_DNA"/>
</dbReference>
<evidence type="ECO:0000256" key="7">
    <source>
        <dbReference type="ARBA" id="ARBA00048478"/>
    </source>
</evidence>
<dbReference type="InterPro" id="IPR011994">
    <property type="entry name" value="Cytidylate_kinase_dom"/>
</dbReference>
<keyword evidence="8" id="KW-0963">Cytoplasm</keyword>
<name>A0A1G9L3K7_9FIRM</name>
<dbReference type="SUPFAM" id="SSF52540">
    <property type="entry name" value="P-loop containing nucleoside triphosphate hydrolases"/>
    <property type="match status" value="1"/>
</dbReference>
<dbReference type="HAMAP" id="MF_00238">
    <property type="entry name" value="Cytidyl_kinase_type1"/>
    <property type="match status" value="1"/>
</dbReference>
<gene>
    <name evidence="8" type="primary">cmk</name>
    <name evidence="10" type="ORF">SAMN04488502_101219</name>
</gene>
<protein>
    <recommendedName>
        <fullName evidence="8">Cytidylate kinase</fullName>
        <shortName evidence="8">CK</shortName>
        <ecNumber evidence="8">2.7.4.25</ecNumber>
    </recommendedName>
    <alternativeName>
        <fullName evidence="8">Cytidine monophosphate kinase</fullName>
        <shortName evidence="8">CMP kinase</shortName>
    </alternativeName>
</protein>
<dbReference type="PANTHER" id="PTHR21299">
    <property type="entry name" value="CYTIDYLATE KINASE/PANTOATE-BETA-ALANINE LIGASE"/>
    <property type="match status" value="1"/>
</dbReference>
<dbReference type="Proteomes" id="UP000214880">
    <property type="component" value="Unassembled WGS sequence"/>
</dbReference>
<comment type="catalytic activity">
    <reaction evidence="6 8">
        <text>dCMP + ATP = dCDP + ADP</text>
        <dbReference type="Rhea" id="RHEA:25094"/>
        <dbReference type="ChEBI" id="CHEBI:30616"/>
        <dbReference type="ChEBI" id="CHEBI:57566"/>
        <dbReference type="ChEBI" id="CHEBI:58593"/>
        <dbReference type="ChEBI" id="CHEBI:456216"/>
        <dbReference type="EC" id="2.7.4.25"/>
    </reaction>
</comment>
<comment type="catalytic activity">
    <reaction evidence="7 8">
        <text>CMP + ATP = CDP + ADP</text>
        <dbReference type="Rhea" id="RHEA:11600"/>
        <dbReference type="ChEBI" id="CHEBI:30616"/>
        <dbReference type="ChEBI" id="CHEBI:58069"/>
        <dbReference type="ChEBI" id="CHEBI:60377"/>
        <dbReference type="ChEBI" id="CHEBI:456216"/>
        <dbReference type="EC" id="2.7.4.25"/>
    </reaction>
</comment>
<dbReference type="InterPro" id="IPR027417">
    <property type="entry name" value="P-loop_NTPase"/>
</dbReference>
<evidence type="ECO:0000256" key="5">
    <source>
        <dbReference type="ARBA" id="ARBA00022840"/>
    </source>
</evidence>
<reference evidence="10 11" key="1">
    <citation type="submission" date="2016-10" db="EMBL/GenBank/DDBJ databases">
        <authorList>
            <person name="de Groot N.N."/>
        </authorList>
    </citation>
    <scope>NUCLEOTIDE SEQUENCE [LARGE SCALE GENOMIC DNA]</scope>
    <source>
        <strain evidence="10 11">DSM 1736</strain>
    </source>
</reference>
<evidence type="ECO:0000256" key="4">
    <source>
        <dbReference type="ARBA" id="ARBA00022777"/>
    </source>
</evidence>
<dbReference type="STRING" id="146817.SAMN04488502_101219"/>
<comment type="subcellular location">
    <subcellularLocation>
        <location evidence="8">Cytoplasm</location>
    </subcellularLocation>
</comment>
<evidence type="ECO:0000313" key="11">
    <source>
        <dbReference type="Proteomes" id="UP000214880"/>
    </source>
</evidence>
<sequence>MKKLVIAIDGPAGAGKSTVARIVAQCLGYVYIDTGAMYRAVAWQALQSAKPTAETIAEIAAAGNIELTYADGKTSVRIAGKDVSEAIRTPRVSNMVSEVAQIPAVRQHLLALQRRMAESGGVVMDGRDIGSHVLPNADLKIFLTASIDERARRRWLELTAKGYQIDLGQLKTDIACRDKKDCERKTAPLIQAEDAVLIDTTQLSINGAVEAILKLCEQRSAHV</sequence>
<keyword evidence="4 8" id="KW-0418">Kinase</keyword>
<dbReference type="PANTHER" id="PTHR21299:SF2">
    <property type="entry name" value="CYTIDYLATE KINASE"/>
    <property type="match status" value="1"/>
</dbReference>
<keyword evidence="5 8" id="KW-0067">ATP-binding</keyword>
<keyword evidence="2 8" id="KW-0808">Transferase</keyword>
<dbReference type="EC" id="2.7.4.25" evidence="8"/>
<evidence type="ECO:0000256" key="3">
    <source>
        <dbReference type="ARBA" id="ARBA00022741"/>
    </source>
</evidence>
<dbReference type="GO" id="GO:0015949">
    <property type="term" value="P:nucleobase-containing small molecule interconversion"/>
    <property type="evidence" value="ECO:0007669"/>
    <property type="project" value="TreeGrafter"/>
</dbReference>
<keyword evidence="11" id="KW-1185">Reference proteome</keyword>
<comment type="similarity">
    <text evidence="1 8">Belongs to the cytidylate kinase family. Type 1 subfamily.</text>
</comment>
<dbReference type="CDD" id="cd02020">
    <property type="entry name" value="CMPK"/>
    <property type="match status" value="1"/>
</dbReference>
<evidence type="ECO:0000259" key="9">
    <source>
        <dbReference type="Pfam" id="PF02224"/>
    </source>
</evidence>
<evidence type="ECO:0000256" key="8">
    <source>
        <dbReference type="HAMAP-Rule" id="MF_00238"/>
    </source>
</evidence>
<dbReference type="OrthoDB" id="9807434at2"/>